<dbReference type="RefSeq" id="WP_058919305.1">
    <property type="nucleotide sequence ID" value="NZ_JBHSQC010000015.1"/>
</dbReference>
<sequence length="120" mass="13897">MQENEQHLLRMNMLKQMEALMATWDGTLESAGKLISENKKNMLQLKQLETQSAANPLGTYNETEKNIIEGIIHQQEKMVHQIKIERESLLNRMKQINQKDKVISNYVSANRAPMFIDKGL</sequence>
<evidence type="ECO:0000313" key="3">
    <source>
        <dbReference type="Proteomes" id="UP001597285"/>
    </source>
</evidence>
<accession>A0ABW4NMD0</accession>
<feature type="coiled-coil region" evidence="1">
    <location>
        <begin position="72"/>
        <end position="99"/>
    </location>
</feature>
<evidence type="ECO:0000313" key="2">
    <source>
        <dbReference type="EMBL" id="MFD1798911.1"/>
    </source>
</evidence>
<name>A0ABW4NMD0_9LACT</name>
<organism evidence="2 3">
    <name type="scientific">Carnobacterium antarcticum</name>
    <dbReference type="NCBI Taxonomy" id="2126436"/>
    <lineage>
        <taxon>Bacteria</taxon>
        <taxon>Bacillati</taxon>
        <taxon>Bacillota</taxon>
        <taxon>Bacilli</taxon>
        <taxon>Lactobacillales</taxon>
        <taxon>Carnobacteriaceae</taxon>
        <taxon>Carnobacterium</taxon>
    </lineage>
</organism>
<proteinExistence type="predicted"/>
<evidence type="ECO:0000256" key="1">
    <source>
        <dbReference type="SAM" id="Coils"/>
    </source>
</evidence>
<keyword evidence="2" id="KW-0966">Cell projection</keyword>
<comment type="caution">
    <text evidence="2">The sequence shown here is derived from an EMBL/GenBank/DDBJ whole genome shotgun (WGS) entry which is preliminary data.</text>
</comment>
<keyword evidence="2" id="KW-0282">Flagellum</keyword>
<reference evidence="3" key="1">
    <citation type="journal article" date="2019" name="Int. J. Syst. Evol. Microbiol.">
        <title>The Global Catalogue of Microorganisms (GCM) 10K type strain sequencing project: providing services to taxonomists for standard genome sequencing and annotation.</title>
        <authorList>
            <consortium name="The Broad Institute Genomics Platform"/>
            <consortium name="The Broad Institute Genome Sequencing Center for Infectious Disease"/>
            <person name="Wu L."/>
            <person name="Ma J."/>
        </authorList>
    </citation>
    <scope>NUCLEOTIDE SEQUENCE [LARGE SCALE GENOMIC DNA]</scope>
    <source>
        <strain evidence="3">KCTC 42143</strain>
    </source>
</reference>
<keyword evidence="3" id="KW-1185">Reference proteome</keyword>
<keyword evidence="1" id="KW-0175">Coiled coil</keyword>
<gene>
    <name evidence="2" type="ORF">ACFSBK_03420</name>
</gene>
<dbReference type="Proteomes" id="UP001597285">
    <property type="component" value="Unassembled WGS sequence"/>
</dbReference>
<dbReference type="EMBL" id="JBHUFF010000008">
    <property type="protein sequence ID" value="MFD1798911.1"/>
    <property type="molecule type" value="Genomic_DNA"/>
</dbReference>
<protein>
    <submittedName>
        <fullName evidence="2">Flagellar cap protein</fullName>
    </submittedName>
</protein>
<keyword evidence="2" id="KW-0969">Cilium</keyword>